<evidence type="ECO:0000256" key="3">
    <source>
        <dbReference type="ARBA" id="ARBA00022989"/>
    </source>
</evidence>
<keyword evidence="2 5" id="KW-0812">Transmembrane</keyword>
<dbReference type="GO" id="GO:0042773">
    <property type="term" value="P:ATP synthesis coupled electron transport"/>
    <property type="evidence" value="ECO:0007669"/>
    <property type="project" value="InterPro"/>
</dbReference>
<keyword evidence="5" id="KW-0813">Transport</keyword>
<dbReference type="GO" id="GO:0005886">
    <property type="term" value="C:plasma membrane"/>
    <property type="evidence" value="ECO:0007669"/>
    <property type="project" value="UniProtKB-SubCell"/>
</dbReference>
<feature type="transmembrane region" description="Helical" evidence="5">
    <location>
        <begin position="166"/>
        <end position="187"/>
    </location>
</feature>
<feature type="transmembrane region" description="Helical" evidence="5">
    <location>
        <begin position="83"/>
        <end position="104"/>
    </location>
</feature>
<dbReference type="HAMAP" id="MF_00445">
    <property type="entry name" value="NDH1_NuoN_1"/>
    <property type="match status" value="1"/>
</dbReference>
<comment type="similarity">
    <text evidence="5">Belongs to the complex I subunit 2 family.</text>
</comment>
<comment type="function">
    <text evidence="5">NDH-1 shuttles electrons from NADH, via FMN and iron-sulfur (Fe-S) centers, to quinones in the respiratory chain. The immediate electron acceptor for the enzyme in this species is believed to be ubiquinone. Couples the redox reaction to proton translocation (for every two electrons transferred, four hydrogen ions are translocated across the cytoplasmic membrane), and thus conserves the redox energy in a proton gradient.</text>
</comment>
<feature type="transmembrane region" description="Helical" evidence="5">
    <location>
        <begin position="12"/>
        <end position="36"/>
    </location>
</feature>
<dbReference type="EMBL" id="DSVQ01000016">
    <property type="protein sequence ID" value="HGT40357.1"/>
    <property type="molecule type" value="Genomic_DNA"/>
</dbReference>
<dbReference type="PANTHER" id="PTHR22773">
    <property type="entry name" value="NADH DEHYDROGENASE"/>
    <property type="match status" value="1"/>
</dbReference>
<feature type="transmembrane region" description="Helical" evidence="5">
    <location>
        <begin position="249"/>
        <end position="269"/>
    </location>
</feature>
<keyword evidence="5" id="KW-0874">Quinone</keyword>
<dbReference type="GO" id="GO:0050136">
    <property type="term" value="F:NADH dehydrogenase (quinone) (non-electrogenic) activity"/>
    <property type="evidence" value="ECO:0007669"/>
    <property type="project" value="UniProtKB-UniRule"/>
</dbReference>
<feature type="transmembrane region" description="Helical" evidence="5">
    <location>
        <begin position="111"/>
        <end position="129"/>
    </location>
</feature>
<evidence type="ECO:0000313" key="8">
    <source>
        <dbReference type="EMBL" id="HGT40357.1"/>
    </source>
</evidence>
<feature type="transmembrane region" description="Helical" evidence="5">
    <location>
        <begin position="314"/>
        <end position="334"/>
    </location>
</feature>
<feature type="transmembrane region" description="Helical" evidence="5">
    <location>
        <begin position="213"/>
        <end position="237"/>
    </location>
</feature>
<feature type="domain" description="NADH:quinone oxidoreductase/Mrp antiporter transmembrane" evidence="7">
    <location>
        <begin position="131"/>
        <end position="427"/>
    </location>
</feature>
<sequence length="498" mass="52285">MNSALEQLQQAIGLIVPEVVLLGTVCLMLFAAPFLVSDRGTAAPGLRHRWGALSLVSLLLAGGCWWTSIPQPVGTGPFRLDELAWLVRGLSLSAGLLLVLITWNQADDGRAAETQASLLAILAGVNLVAAANDLILLFVALELVSIPTYLFLLLPRRDALAQEAAAKYFLLSVFSSAVVLFGMSYLYGVSGTTNLEALYAALRGGQFEKMPSLLAISVVLLIAGLGFRLTAVPFHFYAPDVFQGAPLSAAGLLAVVPKLAGFVALYRLLGLSLGVPFGGWSLSGVSEPLLWWLAVLTMFVGNLLALLQTDVRRLLAYSSVAHAGYMLAGFVAGVNPSGSPSGIEALFFYLGAYGAMTLGAFAALAALRSAERGVETVDDLAGLSRARPGVALMLAVMLFSLTGLPPTAGFLGKLNLFLAAWSLGTDAGRWLAIWLAVNAAIGAWYYLKLVAAMYLREPEGPALESAETPALVALGACTAATLALFFLPGLLWTAVQGV</sequence>
<dbReference type="GO" id="GO:0048038">
    <property type="term" value="F:quinone binding"/>
    <property type="evidence" value="ECO:0007669"/>
    <property type="project" value="UniProtKB-KW"/>
</dbReference>
<proteinExistence type="inferred from homology"/>
<dbReference type="GO" id="GO:0008137">
    <property type="term" value="F:NADH dehydrogenase (ubiquinone) activity"/>
    <property type="evidence" value="ECO:0007669"/>
    <property type="project" value="InterPro"/>
</dbReference>
<feature type="transmembrane region" description="Helical" evidence="5">
    <location>
        <begin position="388"/>
        <end position="407"/>
    </location>
</feature>
<dbReference type="AlphaFoldDB" id="A0A7C4LPQ5"/>
<dbReference type="Pfam" id="PF00361">
    <property type="entry name" value="Proton_antipo_M"/>
    <property type="match status" value="1"/>
</dbReference>
<feature type="transmembrane region" description="Helical" evidence="5">
    <location>
        <begin position="135"/>
        <end position="154"/>
    </location>
</feature>
<evidence type="ECO:0000256" key="4">
    <source>
        <dbReference type="ARBA" id="ARBA00023136"/>
    </source>
</evidence>
<keyword evidence="5" id="KW-0830">Ubiquinone</keyword>
<evidence type="ECO:0000256" key="1">
    <source>
        <dbReference type="ARBA" id="ARBA00004127"/>
    </source>
</evidence>
<dbReference type="EC" id="7.1.1.-" evidence="5"/>
<dbReference type="InterPro" id="IPR001750">
    <property type="entry name" value="ND/Mrp_TM"/>
</dbReference>
<keyword evidence="4 5" id="KW-0472">Membrane</keyword>
<feature type="transmembrane region" description="Helical" evidence="5">
    <location>
        <begin position="48"/>
        <end position="68"/>
    </location>
</feature>
<dbReference type="GO" id="GO:0012505">
    <property type="term" value="C:endomembrane system"/>
    <property type="evidence" value="ECO:0007669"/>
    <property type="project" value="UniProtKB-SubCell"/>
</dbReference>
<evidence type="ECO:0000256" key="6">
    <source>
        <dbReference type="RuleBase" id="RU000320"/>
    </source>
</evidence>
<evidence type="ECO:0000256" key="5">
    <source>
        <dbReference type="HAMAP-Rule" id="MF_00445"/>
    </source>
</evidence>
<dbReference type="InterPro" id="IPR003918">
    <property type="entry name" value="NADH_UbQ_OxRdtase"/>
</dbReference>
<feature type="transmembrane region" description="Helical" evidence="5">
    <location>
        <begin position="346"/>
        <end position="367"/>
    </location>
</feature>
<comment type="catalytic activity">
    <reaction evidence="5">
        <text>a quinone + NADH + 5 H(+)(in) = a quinol + NAD(+) + 4 H(+)(out)</text>
        <dbReference type="Rhea" id="RHEA:57888"/>
        <dbReference type="ChEBI" id="CHEBI:15378"/>
        <dbReference type="ChEBI" id="CHEBI:24646"/>
        <dbReference type="ChEBI" id="CHEBI:57540"/>
        <dbReference type="ChEBI" id="CHEBI:57945"/>
        <dbReference type="ChEBI" id="CHEBI:132124"/>
    </reaction>
</comment>
<keyword evidence="5" id="KW-0520">NAD</keyword>
<keyword evidence="3 5" id="KW-1133">Transmembrane helix</keyword>
<protein>
    <recommendedName>
        <fullName evidence="5">NADH-quinone oxidoreductase subunit N</fullName>
        <ecNumber evidence="5">7.1.1.-</ecNumber>
    </recommendedName>
    <alternativeName>
        <fullName evidence="5">NADH dehydrogenase I subunit N</fullName>
    </alternativeName>
    <alternativeName>
        <fullName evidence="5">NDH-1 subunit N</fullName>
    </alternativeName>
</protein>
<dbReference type="NCBIfam" id="TIGR01770">
    <property type="entry name" value="NDH_I_N"/>
    <property type="match status" value="1"/>
</dbReference>
<comment type="caution">
    <text evidence="8">The sequence shown here is derived from an EMBL/GenBank/DDBJ whole genome shotgun (WGS) entry which is preliminary data.</text>
</comment>
<keyword evidence="5" id="KW-1278">Translocase</keyword>
<reference evidence="8" key="1">
    <citation type="journal article" date="2020" name="mSystems">
        <title>Genome- and Community-Level Interaction Insights into Carbon Utilization and Element Cycling Functions of Hydrothermarchaeota in Hydrothermal Sediment.</title>
        <authorList>
            <person name="Zhou Z."/>
            <person name="Liu Y."/>
            <person name="Xu W."/>
            <person name="Pan J."/>
            <person name="Luo Z.H."/>
            <person name="Li M."/>
        </authorList>
    </citation>
    <scope>NUCLEOTIDE SEQUENCE [LARGE SCALE GENOMIC DNA]</scope>
    <source>
        <strain evidence="8">SpSt-508</strain>
    </source>
</reference>
<dbReference type="InterPro" id="IPR010096">
    <property type="entry name" value="NADH-Q_OxRdtase_suN/2"/>
</dbReference>
<comment type="subcellular location">
    <subcellularLocation>
        <location evidence="5">Cell membrane</location>
        <topology evidence="5">Multi-pass membrane protein</topology>
    </subcellularLocation>
    <subcellularLocation>
        <location evidence="1">Endomembrane system</location>
        <topology evidence="1">Multi-pass membrane protein</topology>
    </subcellularLocation>
    <subcellularLocation>
        <location evidence="6">Membrane</location>
        <topology evidence="6">Multi-pass membrane protein</topology>
    </subcellularLocation>
</comment>
<feature type="transmembrane region" description="Helical" evidence="5">
    <location>
        <begin position="468"/>
        <end position="495"/>
    </location>
</feature>
<feature type="transmembrane region" description="Helical" evidence="5">
    <location>
        <begin position="289"/>
        <end position="307"/>
    </location>
</feature>
<dbReference type="PRINTS" id="PR01437">
    <property type="entry name" value="NUOXDRDTASE4"/>
</dbReference>
<gene>
    <name evidence="5" type="primary">nuoN</name>
    <name evidence="8" type="ORF">ENS64_14015</name>
</gene>
<accession>A0A7C4LPQ5</accession>
<evidence type="ECO:0000256" key="2">
    <source>
        <dbReference type="ARBA" id="ARBA00022692"/>
    </source>
</evidence>
<comment type="subunit">
    <text evidence="5">NDH-1 is composed of 14 different subunits. Subunits NuoA, H, J, K, L, M, N constitute the membrane sector of the complex.</text>
</comment>
<feature type="transmembrane region" description="Helical" evidence="5">
    <location>
        <begin position="427"/>
        <end position="447"/>
    </location>
</feature>
<organism evidence="8">
    <name type="scientific">Schlesneria paludicola</name>
    <dbReference type="NCBI Taxonomy" id="360056"/>
    <lineage>
        <taxon>Bacteria</taxon>
        <taxon>Pseudomonadati</taxon>
        <taxon>Planctomycetota</taxon>
        <taxon>Planctomycetia</taxon>
        <taxon>Planctomycetales</taxon>
        <taxon>Planctomycetaceae</taxon>
        <taxon>Schlesneria</taxon>
    </lineage>
</organism>
<name>A0A7C4LPQ5_9PLAN</name>
<evidence type="ECO:0000259" key="7">
    <source>
        <dbReference type="Pfam" id="PF00361"/>
    </source>
</evidence>
<keyword evidence="5" id="KW-1003">Cell membrane</keyword>